<evidence type="ECO:0000256" key="1">
    <source>
        <dbReference type="ARBA" id="ARBA00004651"/>
    </source>
</evidence>
<comment type="subcellular location">
    <subcellularLocation>
        <location evidence="1">Cell membrane</location>
        <topology evidence="1">Multi-pass membrane protein</topology>
    </subcellularLocation>
</comment>
<reference evidence="9" key="1">
    <citation type="submission" date="2018-02" db="EMBL/GenBank/DDBJ databases">
        <authorList>
            <person name="Holder M.E."/>
            <person name="Ajami N.J."/>
            <person name="Petrosino J.F."/>
        </authorList>
    </citation>
    <scope>NUCLEOTIDE SEQUENCE [LARGE SCALE GENOMIC DNA]</scope>
    <source>
        <strain evidence="9">CCUG 47132</strain>
    </source>
</reference>
<dbReference type="Gene3D" id="3.60.15.10">
    <property type="entry name" value="Ribonuclease Z/Hydroxyacylglutathione hydrolase-like"/>
    <property type="match status" value="1"/>
</dbReference>
<gene>
    <name evidence="8" type="ORF">C5Q96_01940</name>
</gene>
<feature type="transmembrane region" description="Helical" evidence="6">
    <location>
        <begin position="352"/>
        <end position="370"/>
    </location>
</feature>
<dbReference type="InterPro" id="IPR025405">
    <property type="entry name" value="DUF4131"/>
</dbReference>
<dbReference type="InterPro" id="IPR052159">
    <property type="entry name" value="Competence_DNA_uptake"/>
</dbReference>
<feature type="transmembrane region" description="Helical" evidence="6">
    <location>
        <begin position="485"/>
        <end position="509"/>
    </location>
</feature>
<dbReference type="KEGG" id="mdv:C5Q96_01940"/>
<dbReference type="InterPro" id="IPR001279">
    <property type="entry name" value="Metallo-B-lactamas"/>
</dbReference>
<dbReference type="RefSeq" id="WP_106056694.1">
    <property type="nucleotide sequence ID" value="NZ_CP027228.1"/>
</dbReference>
<keyword evidence="3 6" id="KW-0812">Transmembrane</keyword>
<protein>
    <submittedName>
        <fullName evidence="8">DNA internalization-related competence protein ComEC/Rec2</fullName>
    </submittedName>
</protein>
<dbReference type="NCBIfam" id="TIGR00361">
    <property type="entry name" value="ComEC_Rec2"/>
    <property type="match status" value="1"/>
</dbReference>
<dbReference type="EMBL" id="CP027228">
    <property type="protein sequence ID" value="AVM47683.1"/>
    <property type="molecule type" value="Genomic_DNA"/>
</dbReference>
<dbReference type="PANTHER" id="PTHR30619">
    <property type="entry name" value="DNA INTERNALIZATION/COMPETENCE PROTEIN COMEC/REC2"/>
    <property type="match status" value="1"/>
</dbReference>
<dbReference type="Pfam" id="PF03772">
    <property type="entry name" value="Competence"/>
    <property type="match status" value="1"/>
</dbReference>
<dbReference type="CDD" id="cd07731">
    <property type="entry name" value="ComA-like_MBL-fold"/>
    <property type="match status" value="1"/>
</dbReference>
<keyword evidence="5 6" id="KW-0472">Membrane</keyword>
<feature type="transmembrane region" description="Helical" evidence="6">
    <location>
        <begin position="453"/>
        <end position="473"/>
    </location>
</feature>
<evidence type="ECO:0000256" key="3">
    <source>
        <dbReference type="ARBA" id="ARBA00022692"/>
    </source>
</evidence>
<dbReference type="InterPro" id="IPR035681">
    <property type="entry name" value="ComA-like_MBL"/>
</dbReference>
<feature type="transmembrane region" description="Helical" evidence="6">
    <location>
        <begin position="401"/>
        <end position="419"/>
    </location>
</feature>
<evidence type="ECO:0000256" key="6">
    <source>
        <dbReference type="SAM" id="Phobius"/>
    </source>
</evidence>
<dbReference type="InterPro" id="IPR004797">
    <property type="entry name" value="Competence_ComEC/Rec2"/>
</dbReference>
<dbReference type="NCBIfam" id="TIGR00360">
    <property type="entry name" value="ComEC_N-term"/>
    <property type="match status" value="1"/>
</dbReference>
<evidence type="ECO:0000256" key="5">
    <source>
        <dbReference type="ARBA" id="ARBA00023136"/>
    </source>
</evidence>
<proteinExistence type="predicted"/>
<evidence type="ECO:0000313" key="8">
    <source>
        <dbReference type="EMBL" id="AVM47683.1"/>
    </source>
</evidence>
<feature type="transmembrane region" description="Helical" evidence="6">
    <location>
        <begin position="425"/>
        <end position="446"/>
    </location>
</feature>
<keyword evidence="9" id="KW-1185">Reference proteome</keyword>
<organism evidence="8 9">
    <name type="scientific">Mogibacterium diversum</name>
    <dbReference type="NCBI Taxonomy" id="114527"/>
    <lineage>
        <taxon>Bacteria</taxon>
        <taxon>Bacillati</taxon>
        <taxon>Bacillota</taxon>
        <taxon>Clostridia</taxon>
        <taxon>Peptostreptococcales</taxon>
        <taxon>Anaerovoracaceae</taxon>
        <taxon>Mogibacterium</taxon>
    </lineage>
</organism>
<feature type="domain" description="Metallo-beta-lactamase" evidence="7">
    <location>
        <begin position="558"/>
        <end position="753"/>
    </location>
</feature>
<name>A0A2S0L355_9FIRM</name>
<keyword evidence="4 6" id="KW-1133">Transmembrane helix</keyword>
<dbReference type="AlphaFoldDB" id="A0A2S0L355"/>
<keyword evidence="2" id="KW-1003">Cell membrane</keyword>
<sequence length="802" mass="90908">MFRRRIVALSVSLALGIVVADIFINKGSPVKAFSVTALFLFSIYRIVCIRTAIEQGITRKYIRRDTILCALMFCVGCMNYAIHEHDMKPMMPNKLSNYNYIEGRVIGYKDNDKGLTIDVKTYSLGNETVVRCQKLKGFIRERGDGFKARTNAGYSNKKIKYKDMDHKLGTKLYGKLVKVQGIIKVPTVARNPGCFDYRRYLLTKKITYTMKVINISEIKGVKTSKLWIMRHSLNNTKEGFARNVSDGRNKVYGFIKGVTFGDTDDIDEDTIDEFRENTTAHVLAVSGLHVGVIYGMLRLMAMGRHGGIVGVLTMLAMLGYGELTTWNVSTTRAVILTCTAIMGFYLKRPFDLLSSLALSFIMLLIYNPFLLFSASFQMSFLAVCGIAFLTDPLGRLIGKRGGFLLAIQLSMIPYTMFTFNKINPIGFLINVPIVALIGMLVPFSIFGLATYSIIGKVGIIIKSQIFYLTEIIIRLNHLLNMGGKFSYSISSMKIATLIAIYALLFYICSEFNIVMILRKRYLVVLQSVILILCMSITIGYAYRNLFLDYELVFIDVGQGDGIHIRTDNYDVLLDGGGERKRNIGEKVLKEYFLKNGCSNLDISIFTHMHMDHCKGAMELGEVYPVKQYMVPYPYRYQVKGRHLNLVRFKDKIRLEKGVWIEAIWPMDDRIATSESDDNELNTVYILHYKGVKIMLTGDLVEADELDMIEYYKSTDVLKCDILKVAHHGSRYSSNEKFIDAVNPRIAIIQVGEHNTYGHPNAGVIERFKKRGISVYRNDKEGAIGVDISNNKIRIDRMIKDVV</sequence>
<evidence type="ECO:0000256" key="2">
    <source>
        <dbReference type="ARBA" id="ARBA00022475"/>
    </source>
</evidence>
<dbReference type="InterPro" id="IPR036866">
    <property type="entry name" value="RibonucZ/Hydroxyglut_hydro"/>
</dbReference>
<feature type="transmembrane region" description="Helical" evidence="6">
    <location>
        <begin position="30"/>
        <end position="53"/>
    </location>
</feature>
<dbReference type="Pfam" id="PF13567">
    <property type="entry name" value="DUF4131"/>
    <property type="match status" value="1"/>
</dbReference>
<accession>A0A2S0L355</accession>
<feature type="transmembrane region" description="Helical" evidence="6">
    <location>
        <begin position="376"/>
        <end position="394"/>
    </location>
</feature>
<dbReference type="Proteomes" id="UP000237883">
    <property type="component" value="Chromosome"/>
</dbReference>
<dbReference type="OrthoDB" id="9761531at2"/>
<dbReference type="GeneID" id="78391014"/>
<dbReference type="GO" id="GO:0005886">
    <property type="term" value="C:plasma membrane"/>
    <property type="evidence" value="ECO:0007669"/>
    <property type="project" value="UniProtKB-SubCell"/>
</dbReference>
<dbReference type="SMART" id="SM00849">
    <property type="entry name" value="Lactamase_B"/>
    <property type="match status" value="1"/>
</dbReference>
<dbReference type="GO" id="GO:0030420">
    <property type="term" value="P:establishment of competence for transformation"/>
    <property type="evidence" value="ECO:0007669"/>
    <property type="project" value="InterPro"/>
</dbReference>
<feature type="transmembrane region" description="Helical" evidence="6">
    <location>
        <begin position="304"/>
        <end position="320"/>
    </location>
</feature>
<dbReference type="SUPFAM" id="SSF56281">
    <property type="entry name" value="Metallo-hydrolase/oxidoreductase"/>
    <property type="match status" value="1"/>
</dbReference>
<feature type="transmembrane region" description="Helical" evidence="6">
    <location>
        <begin position="521"/>
        <end position="542"/>
    </location>
</feature>
<evidence type="ECO:0000259" key="7">
    <source>
        <dbReference type="SMART" id="SM00849"/>
    </source>
</evidence>
<evidence type="ECO:0000313" key="9">
    <source>
        <dbReference type="Proteomes" id="UP000237883"/>
    </source>
</evidence>
<evidence type="ECO:0000256" key="4">
    <source>
        <dbReference type="ARBA" id="ARBA00022989"/>
    </source>
</evidence>
<dbReference type="PANTHER" id="PTHR30619:SF7">
    <property type="entry name" value="BETA-LACTAMASE DOMAIN PROTEIN"/>
    <property type="match status" value="1"/>
</dbReference>
<dbReference type="InterPro" id="IPR004477">
    <property type="entry name" value="ComEC_N"/>
</dbReference>
<feature type="transmembrane region" description="Helical" evidence="6">
    <location>
        <begin position="65"/>
        <end position="82"/>
    </location>
</feature>
<dbReference type="Pfam" id="PF00753">
    <property type="entry name" value="Lactamase_B"/>
    <property type="match status" value="1"/>
</dbReference>